<gene>
    <name evidence="2" type="ORF">FG382_16840</name>
</gene>
<feature type="transmembrane region" description="Helical" evidence="1">
    <location>
        <begin position="109"/>
        <end position="129"/>
    </location>
</feature>
<protein>
    <submittedName>
        <fullName evidence="2">Nucleotidyltransferase</fullName>
    </submittedName>
</protein>
<name>A0A544SZW5_9BACI</name>
<keyword evidence="1" id="KW-0472">Membrane</keyword>
<reference evidence="2 3" key="1">
    <citation type="submission" date="2019-05" db="EMBL/GenBank/DDBJ databases">
        <title>Psychrobacillus vulpis sp. nov., a new species isolated from feces of a red fox that inhabits in The Tablas de Daimiel Natural Park, Albacete, Spain.</title>
        <authorList>
            <person name="Rodriguez M."/>
            <person name="Reina J.C."/>
            <person name="Bejar V."/>
            <person name="Llamas I."/>
        </authorList>
    </citation>
    <scope>NUCLEOTIDE SEQUENCE [LARGE SCALE GENOMIC DNA]</scope>
    <source>
        <strain evidence="2 3">NEAU-3TGS17</strain>
    </source>
</reference>
<dbReference type="Proteomes" id="UP000317316">
    <property type="component" value="Unassembled WGS sequence"/>
</dbReference>
<feature type="transmembrane region" description="Helical" evidence="1">
    <location>
        <begin position="7"/>
        <end position="24"/>
    </location>
</feature>
<feature type="transmembrane region" description="Helical" evidence="1">
    <location>
        <begin position="238"/>
        <end position="263"/>
    </location>
</feature>
<accession>A0A544SZW5</accession>
<feature type="transmembrane region" description="Helical" evidence="1">
    <location>
        <begin position="159"/>
        <end position="177"/>
    </location>
</feature>
<dbReference type="RefSeq" id="WP_142540050.1">
    <property type="nucleotide sequence ID" value="NZ_BMIE01000008.1"/>
</dbReference>
<feature type="transmembrane region" description="Helical" evidence="1">
    <location>
        <begin position="197"/>
        <end position="218"/>
    </location>
</feature>
<evidence type="ECO:0000256" key="1">
    <source>
        <dbReference type="SAM" id="Phobius"/>
    </source>
</evidence>
<feature type="transmembrane region" description="Helical" evidence="1">
    <location>
        <begin position="36"/>
        <end position="54"/>
    </location>
</feature>
<organism evidence="2 3">
    <name type="scientific">Psychrobacillus lasiicapitis</name>
    <dbReference type="NCBI Taxonomy" id="1636719"/>
    <lineage>
        <taxon>Bacteria</taxon>
        <taxon>Bacillati</taxon>
        <taxon>Bacillota</taxon>
        <taxon>Bacilli</taxon>
        <taxon>Bacillales</taxon>
        <taxon>Bacillaceae</taxon>
        <taxon>Psychrobacillus</taxon>
    </lineage>
</organism>
<sequence length="267" mass="31416">MRHISGYSMFFGILIVAFSGNWIIDNYDSVSIYPKASYILFGIGLAIVVVTSIINRFSMYHEDTYVYRKDNRDALNKWLQNNRPFSKWLIGIIIIPLLFAPFYSWSLFFQLFSLYLLCGFVLAGFVYILRGDRVEVEENWDYKGKTKIMLELIDYRKHPFNISFFLYILVIVSFILSKQWDIPFYMETSGNPRYVTSLPTSSVLMSCLMVVSAFIYIITQGDFFGFRKAELSYDKVMFIHFVEIYCCGPVLLIWLFTVINALYVHFW</sequence>
<evidence type="ECO:0000313" key="3">
    <source>
        <dbReference type="Proteomes" id="UP000317316"/>
    </source>
</evidence>
<keyword evidence="3" id="KW-1185">Reference proteome</keyword>
<dbReference type="GO" id="GO:0016740">
    <property type="term" value="F:transferase activity"/>
    <property type="evidence" value="ECO:0007669"/>
    <property type="project" value="UniProtKB-KW"/>
</dbReference>
<comment type="caution">
    <text evidence="2">The sequence shown here is derived from an EMBL/GenBank/DDBJ whole genome shotgun (WGS) entry which is preliminary data.</text>
</comment>
<dbReference type="OrthoDB" id="2577998at2"/>
<keyword evidence="2" id="KW-0808">Transferase</keyword>
<feature type="transmembrane region" description="Helical" evidence="1">
    <location>
        <begin position="85"/>
        <end position="103"/>
    </location>
</feature>
<keyword evidence="1" id="KW-1133">Transmembrane helix</keyword>
<evidence type="ECO:0000313" key="2">
    <source>
        <dbReference type="EMBL" id="TQR10729.1"/>
    </source>
</evidence>
<keyword evidence="1" id="KW-0812">Transmembrane</keyword>
<proteinExistence type="predicted"/>
<dbReference type="EMBL" id="VDGH01000010">
    <property type="protein sequence ID" value="TQR10729.1"/>
    <property type="molecule type" value="Genomic_DNA"/>
</dbReference>
<dbReference type="AlphaFoldDB" id="A0A544SZW5"/>